<evidence type="ECO:0000256" key="2">
    <source>
        <dbReference type="ARBA" id="ARBA00004906"/>
    </source>
</evidence>
<keyword evidence="5 9" id="KW-0863">Zinc-finger</keyword>
<evidence type="ECO:0008006" key="15">
    <source>
        <dbReference type="Google" id="ProtNLM"/>
    </source>
</evidence>
<dbReference type="Gene3D" id="3.30.40.10">
    <property type="entry name" value="Zinc/RING finger domain, C3HC4 (zinc finger)"/>
    <property type="match status" value="2"/>
</dbReference>
<evidence type="ECO:0000256" key="9">
    <source>
        <dbReference type="PROSITE-ProRule" id="PRU00175"/>
    </source>
</evidence>
<keyword evidence="6" id="KW-0833">Ubl conjugation pathway</keyword>
<dbReference type="InParanoid" id="G1N1V6"/>
<reference evidence="13 14" key="1">
    <citation type="journal article" date="2010" name="PLoS Biol.">
        <title>Multi-platform next-generation sequencing of the domestic turkey (Meleagris gallopavo): genome assembly and analysis.</title>
        <authorList>
            <person name="Dalloul R.A."/>
            <person name="Long J.A."/>
            <person name="Zimin A.V."/>
            <person name="Aslam L."/>
            <person name="Beal K."/>
            <person name="Blomberg L.A."/>
            <person name="Bouffard P."/>
            <person name="Burt D.W."/>
            <person name="Crasta O."/>
            <person name="Crooijmans R.P."/>
            <person name="Cooper K."/>
            <person name="Coulombe R.A."/>
            <person name="De S."/>
            <person name="Delany M.E."/>
            <person name="Dodgson J.B."/>
            <person name="Dong J.J."/>
            <person name="Evans C."/>
            <person name="Frederickson K.M."/>
            <person name="Flicek P."/>
            <person name="Florea L."/>
            <person name="Folkerts O."/>
            <person name="Groenen M.A."/>
            <person name="Harkins T.T."/>
            <person name="Herrero J."/>
            <person name="Hoffmann S."/>
            <person name="Megens H.J."/>
            <person name="Jiang A."/>
            <person name="de Jong P."/>
            <person name="Kaiser P."/>
            <person name="Kim H."/>
            <person name="Kim K.W."/>
            <person name="Kim S."/>
            <person name="Langenberger D."/>
            <person name="Lee M.K."/>
            <person name="Lee T."/>
            <person name="Mane S."/>
            <person name="Marcais G."/>
            <person name="Marz M."/>
            <person name="McElroy A.P."/>
            <person name="Modise T."/>
            <person name="Nefedov M."/>
            <person name="Notredame C."/>
            <person name="Paton I.R."/>
            <person name="Payne W.S."/>
            <person name="Pertea G."/>
            <person name="Prickett D."/>
            <person name="Puiu D."/>
            <person name="Qioa D."/>
            <person name="Raineri E."/>
            <person name="Ruffier M."/>
            <person name="Salzberg S.L."/>
            <person name="Schatz M.C."/>
            <person name="Scheuring C."/>
            <person name="Schmidt C.J."/>
            <person name="Schroeder S."/>
            <person name="Searle S.M."/>
            <person name="Smith E.J."/>
            <person name="Smith J."/>
            <person name="Sonstegard T.S."/>
            <person name="Stadler P.F."/>
            <person name="Tafer H."/>
            <person name="Tu Z.J."/>
            <person name="Van Tassell C.P."/>
            <person name="Vilella A.J."/>
            <person name="Williams K.P."/>
            <person name="Yorke J.A."/>
            <person name="Zhang L."/>
            <person name="Zhang H.B."/>
            <person name="Zhang X."/>
            <person name="Zhang Y."/>
            <person name="Reed K.M."/>
        </authorList>
    </citation>
    <scope>NUCLEOTIDE SEQUENCE [LARGE SCALE GENOMIC DNA]</scope>
</reference>
<dbReference type="SUPFAM" id="SSF57850">
    <property type="entry name" value="RING/U-box"/>
    <property type="match status" value="1"/>
</dbReference>
<evidence type="ECO:0000256" key="10">
    <source>
        <dbReference type="SAM" id="MobiDB-lite"/>
    </source>
</evidence>
<evidence type="ECO:0000259" key="12">
    <source>
        <dbReference type="PROSITE" id="PS51805"/>
    </source>
</evidence>
<dbReference type="InterPro" id="IPR034732">
    <property type="entry name" value="EPHD"/>
</dbReference>
<keyword evidence="7" id="KW-0862">Zinc</keyword>
<keyword evidence="14" id="KW-1185">Reference proteome</keyword>
<feature type="compositionally biased region" description="Polar residues" evidence="10">
    <location>
        <begin position="445"/>
        <end position="455"/>
    </location>
</feature>
<evidence type="ECO:0000256" key="5">
    <source>
        <dbReference type="ARBA" id="ARBA00022771"/>
    </source>
</evidence>
<keyword evidence="3" id="KW-0808">Transferase</keyword>
<dbReference type="SMART" id="SM00184">
    <property type="entry name" value="RING"/>
    <property type="match status" value="2"/>
</dbReference>
<dbReference type="InterPro" id="IPR042013">
    <property type="entry name" value="PHF7/G2E3_ePHD"/>
</dbReference>
<feature type="domain" description="RING-type" evidence="11">
    <location>
        <begin position="200"/>
        <end position="249"/>
    </location>
</feature>
<evidence type="ECO:0000256" key="7">
    <source>
        <dbReference type="ARBA" id="ARBA00022833"/>
    </source>
</evidence>
<dbReference type="Pfam" id="PF13771">
    <property type="entry name" value="zf-HC5HC2H"/>
    <property type="match status" value="1"/>
</dbReference>
<evidence type="ECO:0000313" key="13">
    <source>
        <dbReference type="Ensembl" id="ENSMGAP00000005541.2"/>
    </source>
</evidence>
<evidence type="ECO:0000256" key="8">
    <source>
        <dbReference type="ARBA" id="ARBA00023242"/>
    </source>
</evidence>
<evidence type="ECO:0000256" key="6">
    <source>
        <dbReference type="ARBA" id="ARBA00022786"/>
    </source>
</evidence>
<keyword evidence="4" id="KW-0479">Metal-binding</keyword>
<dbReference type="Proteomes" id="UP000001645">
    <property type="component" value="Chromosome 3"/>
</dbReference>
<evidence type="ECO:0000256" key="1">
    <source>
        <dbReference type="ARBA" id="ARBA00004123"/>
    </source>
</evidence>
<evidence type="ECO:0000259" key="11">
    <source>
        <dbReference type="PROSITE" id="PS50089"/>
    </source>
</evidence>
<dbReference type="PROSITE" id="PS51805">
    <property type="entry name" value="EPHD"/>
    <property type="match status" value="1"/>
</dbReference>
<dbReference type="Pfam" id="PF26054">
    <property type="entry name" value="PHD_G2E3"/>
    <property type="match status" value="1"/>
</dbReference>
<dbReference type="InterPro" id="IPR013083">
    <property type="entry name" value="Znf_RING/FYVE/PHD"/>
</dbReference>
<feature type="region of interest" description="Disordered" evidence="10">
    <location>
        <begin position="445"/>
        <end position="488"/>
    </location>
</feature>
<dbReference type="CDD" id="cd15669">
    <property type="entry name" value="ePHD_PHF7_G2E3_like"/>
    <property type="match status" value="1"/>
</dbReference>
<feature type="compositionally biased region" description="Polar residues" evidence="10">
    <location>
        <begin position="476"/>
        <end position="488"/>
    </location>
</feature>
<evidence type="ECO:0000256" key="3">
    <source>
        <dbReference type="ARBA" id="ARBA00022679"/>
    </source>
</evidence>
<dbReference type="PANTHER" id="PTHR12420">
    <property type="entry name" value="PHD FINGER PROTEIN"/>
    <property type="match status" value="1"/>
</dbReference>
<keyword evidence="8" id="KW-0539">Nucleus</keyword>
<accession>G1N1V6</accession>
<dbReference type="InterPro" id="IPR011011">
    <property type="entry name" value="Znf_FYVE_PHD"/>
</dbReference>
<evidence type="ECO:0000313" key="14">
    <source>
        <dbReference type="Proteomes" id="UP000001645"/>
    </source>
</evidence>
<dbReference type="PANTHER" id="PTHR12420:SF47">
    <property type="entry name" value="PHD FINGER PROTEIN 7"/>
    <property type="match status" value="1"/>
</dbReference>
<dbReference type="GeneTree" id="ENSGT00950000182865"/>
<feature type="domain" description="PHD-type" evidence="12">
    <location>
        <begin position="70"/>
        <end position="185"/>
    </location>
</feature>
<dbReference type="InterPro" id="IPR059102">
    <property type="entry name" value="PHD_PHF7/G2E3-like"/>
</dbReference>
<dbReference type="InterPro" id="IPR051188">
    <property type="entry name" value="PHD-type_Zinc_Finger"/>
</dbReference>
<dbReference type="AlphaFoldDB" id="G1N1V6"/>
<name>G1N1V6_MELGA</name>
<organism evidence="13 14">
    <name type="scientific">Meleagris gallopavo</name>
    <name type="common">Wild turkey</name>
    <dbReference type="NCBI Taxonomy" id="9103"/>
    <lineage>
        <taxon>Eukaryota</taxon>
        <taxon>Metazoa</taxon>
        <taxon>Chordata</taxon>
        <taxon>Craniata</taxon>
        <taxon>Vertebrata</taxon>
        <taxon>Euteleostomi</taxon>
        <taxon>Archelosauria</taxon>
        <taxon>Archosauria</taxon>
        <taxon>Dinosauria</taxon>
        <taxon>Saurischia</taxon>
        <taxon>Theropoda</taxon>
        <taxon>Coelurosauria</taxon>
        <taxon>Aves</taxon>
        <taxon>Neognathae</taxon>
        <taxon>Galloanserae</taxon>
        <taxon>Galliformes</taxon>
        <taxon>Phasianidae</taxon>
        <taxon>Meleagridinae</taxon>
        <taxon>Meleagris</taxon>
    </lineage>
</organism>
<dbReference type="PROSITE" id="PS50089">
    <property type="entry name" value="ZF_RING_2"/>
    <property type="match status" value="1"/>
</dbReference>
<feature type="region of interest" description="Disordered" evidence="10">
    <location>
        <begin position="353"/>
        <end position="408"/>
    </location>
</feature>
<dbReference type="SMART" id="SM00249">
    <property type="entry name" value="PHD"/>
    <property type="match status" value="3"/>
</dbReference>
<dbReference type="HOGENOM" id="CLU_055746_0_0_1"/>
<reference evidence="13" key="3">
    <citation type="submission" date="2025-09" db="UniProtKB">
        <authorList>
            <consortium name="Ensembl"/>
        </authorList>
    </citation>
    <scope>IDENTIFICATION</scope>
</reference>
<comment type="pathway">
    <text evidence="2">Protein modification; protein ubiquitination.</text>
</comment>
<gene>
    <name evidence="13" type="primary">LOC104910171</name>
</gene>
<dbReference type="InterPro" id="IPR001965">
    <property type="entry name" value="Znf_PHD"/>
</dbReference>
<evidence type="ECO:0000256" key="4">
    <source>
        <dbReference type="ARBA" id="ARBA00022723"/>
    </source>
</evidence>
<dbReference type="OrthoDB" id="9119372at2759"/>
<sequence>MAGSGPTMTYRAGSRAKAAGLRQRQCDLVRVGRGVCRGESPVLSGQELCKCSLSMCTMSTRMQETPESEELACMLCGQIDVDPSICGPKHVDFGICVHAFCAMFSTSLLQKGRILNRIVVLRPEDIRYTIQQAEQKHCFICGKRGASITCAETGCERSFHLPCTVEGECVSQHFEKYSSFCQEHSPQQAVEATPEQDTTCIICMDPVGDKKSYSTMVCPACKHAWFHRACIQGQATCTGIKCFQCPHCRNKDKFKSEMFIMGIQIPDRRPVWEDNDAYALLGNRHRRCDVSECLYQRGREQAEEEGPWQLLLCSSCAAEGTHRQCSYLSNLTDSWECNTCASVSNASGANLDLTDDSTASEQGLGPLYGSMAPESSTSSQAALGPAHSFRVPESSSQSRQTRMEQRTIQSHLHQDKDVYNQLHGCHGDSHAAALGNTAERWTLISASHRASGSSRDSPEAGSHRSRQGGCVRTRSRSPLQSQAPDSQS</sequence>
<feature type="compositionally biased region" description="Polar residues" evidence="10">
    <location>
        <begin position="393"/>
        <end position="408"/>
    </location>
</feature>
<dbReference type="Ensembl" id="ENSMGAT00000006278.2">
    <property type="protein sequence ID" value="ENSMGAP00000005541.2"/>
    <property type="gene ID" value="ENSMGAG00000005603.2"/>
</dbReference>
<dbReference type="GO" id="GO:0005634">
    <property type="term" value="C:nucleus"/>
    <property type="evidence" value="ECO:0007669"/>
    <property type="project" value="TreeGrafter"/>
</dbReference>
<proteinExistence type="predicted"/>
<reference evidence="13" key="2">
    <citation type="submission" date="2025-08" db="UniProtKB">
        <authorList>
            <consortium name="Ensembl"/>
        </authorList>
    </citation>
    <scope>IDENTIFICATION</scope>
</reference>
<comment type="subcellular location">
    <subcellularLocation>
        <location evidence="1">Nucleus</location>
    </subcellularLocation>
</comment>
<dbReference type="GO" id="GO:0008270">
    <property type="term" value="F:zinc ion binding"/>
    <property type="evidence" value="ECO:0007669"/>
    <property type="project" value="UniProtKB-KW"/>
</dbReference>
<dbReference type="InterPro" id="IPR001841">
    <property type="entry name" value="Znf_RING"/>
</dbReference>
<protein>
    <recommendedName>
        <fullName evidence="15">PHD finger protein 7</fullName>
    </recommendedName>
</protein>
<dbReference type="SUPFAM" id="SSF57903">
    <property type="entry name" value="FYVE/PHD zinc finger"/>
    <property type="match status" value="1"/>
</dbReference>